<evidence type="ECO:0000256" key="6">
    <source>
        <dbReference type="ARBA" id="ARBA00022989"/>
    </source>
</evidence>
<feature type="transmembrane region" description="Helical" evidence="9">
    <location>
        <begin position="47"/>
        <end position="65"/>
    </location>
</feature>
<evidence type="ECO:0000256" key="8">
    <source>
        <dbReference type="ARBA" id="ARBA00038436"/>
    </source>
</evidence>
<keyword evidence="7 9" id="KW-0472">Membrane</keyword>
<keyword evidence="12" id="KW-1185">Reference proteome</keyword>
<keyword evidence="2" id="KW-0813">Transport</keyword>
<reference evidence="11 12" key="1">
    <citation type="submission" date="2024-03" db="EMBL/GenBank/DDBJ databases">
        <title>Human intestinal bacterial collection.</title>
        <authorList>
            <person name="Pauvert C."/>
            <person name="Hitch T.C.A."/>
            <person name="Clavel T."/>
        </authorList>
    </citation>
    <scope>NUCLEOTIDE SEQUENCE [LARGE SCALE GENOMIC DNA]</scope>
    <source>
        <strain evidence="11 12">CLA-SR-H021</strain>
    </source>
</reference>
<comment type="caution">
    <text evidence="11">The sequence shown here is derived from an EMBL/GenBank/DDBJ whole genome shotgun (WGS) entry which is preliminary data.</text>
</comment>
<comment type="subcellular location">
    <subcellularLocation>
        <location evidence="1">Cell inner membrane</location>
        <topology evidence="1">Multi-pass membrane protein</topology>
    </subcellularLocation>
</comment>
<dbReference type="Pfam" id="PF04290">
    <property type="entry name" value="DctQ"/>
    <property type="match status" value="1"/>
</dbReference>
<dbReference type="PANTHER" id="PTHR35011:SF2">
    <property type="entry name" value="2,3-DIKETO-L-GULONATE TRAP TRANSPORTER SMALL PERMEASE PROTEIN YIAM"/>
    <property type="match status" value="1"/>
</dbReference>
<evidence type="ECO:0000256" key="9">
    <source>
        <dbReference type="SAM" id="Phobius"/>
    </source>
</evidence>
<comment type="similarity">
    <text evidence="8">Belongs to the TRAP transporter small permease family.</text>
</comment>
<name>A0ABV1DBZ8_9FIRM</name>
<accession>A0ABV1DBZ8</accession>
<evidence type="ECO:0000313" key="11">
    <source>
        <dbReference type="EMBL" id="MEQ2427895.1"/>
    </source>
</evidence>
<evidence type="ECO:0000256" key="7">
    <source>
        <dbReference type="ARBA" id="ARBA00023136"/>
    </source>
</evidence>
<feature type="transmembrane region" description="Helical" evidence="9">
    <location>
        <begin position="127"/>
        <end position="144"/>
    </location>
</feature>
<evidence type="ECO:0000313" key="12">
    <source>
        <dbReference type="Proteomes" id="UP001454086"/>
    </source>
</evidence>
<evidence type="ECO:0000256" key="3">
    <source>
        <dbReference type="ARBA" id="ARBA00022475"/>
    </source>
</evidence>
<protein>
    <submittedName>
        <fullName evidence="11">TRAP transporter small permease</fullName>
    </submittedName>
</protein>
<dbReference type="InterPro" id="IPR007387">
    <property type="entry name" value="TRAP_DctQ"/>
</dbReference>
<sequence length="162" mass="18849">MKQIWRIFDSILEWVLVSCTFAMAVLCFTQVVFRYVFNSSIPWSEEASRYLFSVVVFFGGIICVRDKGHVCVDIIIQQLPRRVRRYYSLLLYALMFLFSLFLAKAGWELAVKNMYQVSPALRIPLGWVYMTIPFSGVFMGVNSIRRAIWDFREGSGEGKVEE</sequence>
<dbReference type="PANTHER" id="PTHR35011">
    <property type="entry name" value="2,3-DIKETO-L-GULONATE TRAP TRANSPORTER SMALL PERMEASE PROTEIN YIAM"/>
    <property type="match status" value="1"/>
</dbReference>
<evidence type="ECO:0000256" key="4">
    <source>
        <dbReference type="ARBA" id="ARBA00022519"/>
    </source>
</evidence>
<organism evidence="11 12">
    <name type="scientific">Enterocloster hominis</name>
    <name type="common">ex Hitch et al. 2024</name>
    <dbReference type="NCBI Taxonomy" id="1917870"/>
    <lineage>
        <taxon>Bacteria</taxon>
        <taxon>Bacillati</taxon>
        <taxon>Bacillota</taxon>
        <taxon>Clostridia</taxon>
        <taxon>Lachnospirales</taxon>
        <taxon>Lachnospiraceae</taxon>
        <taxon>Enterocloster</taxon>
    </lineage>
</organism>
<evidence type="ECO:0000256" key="5">
    <source>
        <dbReference type="ARBA" id="ARBA00022692"/>
    </source>
</evidence>
<feature type="transmembrane region" description="Helical" evidence="9">
    <location>
        <begin position="12"/>
        <end position="35"/>
    </location>
</feature>
<evidence type="ECO:0000259" key="10">
    <source>
        <dbReference type="Pfam" id="PF04290"/>
    </source>
</evidence>
<feature type="domain" description="Tripartite ATP-independent periplasmic transporters DctQ component" evidence="10">
    <location>
        <begin position="23"/>
        <end position="152"/>
    </location>
</feature>
<evidence type="ECO:0000256" key="2">
    <source>
        <dbReference type="ARBA" id="ARBA00022448"/>
    </source>
</evidence>
<dbReference type="Proteomes" id="UP001454086">
    <property type="component" value="Unassembled WGS sequence"/>
</dbReference>
<dbReference type="InterPro" id="IPR055348">
    <property type="entry name" value="DctQ"/>
</dbReference>
<keyword evidence="6 9" id="KW-1133">Transmembrane helix</keyword>
<keyword evidence="5 9" id="KW-0812">Transmembrane</keyword>
<feature type="transmembrane region" description="Helical" evidence="9">
    <location>
        <begin position="86"/>
        <end position="107"/>
    </location>
</feature>
<evidence type="ECO:0000256" key="1">
    <source>
        <dbReference type="ARBA" id="ARBA00004429"/>
    </source>
</evidence>
<proteinExistence type="inferred from homology"/>
<dbReference type="RefSeq" id="WP_165443077.1">
    <property type="nucleotide sequence ID" value="NZ_JBBMFM010000134.1"/>
</dbReference>
<gene>
    <name evidence="11" type="ORF">WMQ36_23305</name>
</gene>
<dbReference type="EMBL" id="JBBMFM010000134">
    <property type="protein sequence ID" value="MEQ2427895.1"/>
    <property type="molecule type" value="Genomic_DNA"/>
</dbReference>
<keyword evidence="3" id="KW-1003">Cell membrane</keyword>
<keyword evidence="4" id="KW-0997">Cell inner membrane</keyword>